<organism evidence="2 3">
    <name type="scientific">Aspergillus wentii DTO 134E9</name>
    <dbReference type="NCBI Taxonomy" id="1073089"/>
    <lineage>
        <taxon>Eukaryota</taxon>
        <taxon>Fungi</taxon>
        <taxon>Dikarya</taxon>
        <taxon>Ascomycota</taxon>
        <taxon>Pezizomycotina</taxon>
        <taxon>Eurotiomycetes</taxon>
        <taxon>Eurotiomycetidae</taxon>
        <taxon>Eurotiales</taxon>
        <taxon>Aspergillaceae</taxon>
        <taxon>Aspergillus</taxon>
        <taxon>Aspergillus subgen. Cremei</taxon>
    </lineage>
</organism>
<evidence type="ECO:0000313" key="2">
    <source>
        <dbReference type="EMBL" id="OJJ31084.1"/>
    </source>
</evidence>
<evidence type="ECO:0000313" key="3">
    <source>
        <dbReference type="Proteomes" id="UP000184383"/>
    </source>
</evidence>
<gene>
    <name evidence="2" type="ORF">ASPWEDRAFT_62387</name>
</gene>
<dbReference type="GeneID" id="63754496"/>
<name>A0A1L9R855_ASPWE</name>
<feature type="compositionally biased region" description="Basic and acidic residues" evidence="1">
    <location>
        <begin position="847"/>
        <end position="857"/>
    </location>
</feature>
<dbReference type="AlphaFoldDB" id="A0A1L9R855"/>
<feature type="region of interest" description="Disordered" evidence="1">
    <location>
        <begin position="813"/>
        <end position="857"/>
    </location>
</feature>
<dbReference type="EMBL" id="KV878216">
    <property type="protein sequence ID" value="OJJ31084.1"/>
    <property type="molecule type" value="Genomic_DNA"/>
</dbReference>
<feature type="region of interest" description="Disordered" evidence="1">
    <location>
        <begin position="1"/>
        <end position="21"/>
    </location>
</feature>
<dbReference type="VEuPathDB" id="FungiDB:ASPWEDRAFT_62387"/>
<sequence>MPYRPKYSTPRRPPHYSGSQEQDSAEVRQLCLECRQLTTKRRLCNPLCRNCKSSFCPGSGTCDGFCGSYPCCGCCDQTQTNTIATDVVHLPLESNEKQSSQIQFPDLLSVMRQLIVFIFSEKKLQLDFERGVYRSVITAMGGSEVFANLVHNTVDPDIRALRGQVITVEVLHAIRLKQTSNPATWEEPHGGYLGFVTQALLPTYLRIYGRSLSPYSRHKVVQLLSDSPDHEIREWALHRNNENHQLRRTSNSEELPMRSQMDKEGYESAFSQAISTSLSLEEAPLIQAGENIWGPLQVHLVDPQSWFRSTMAKLQQYDSTIETGPKMISPIGNSEASIGVVFETTPLHDYEESGQVISIPWGLRESGFRASNSLIWPFDLRRYVYIPERFQVQSFSAYERNILRDASQELIAGTRLRVIIICGDIEEIIVPTDAKKVVLTLNNMAYNTWVEIQQKKIARVFIPYELTSIFKFVSAITDITIFSSFYECSMALALIVRRWADERDGKILPASPSDLEPVLRVWLADKGFKQDESLLRLAEAVGGSLRYGLLVLTLSLPKPRREGLRPQRIPRSKAERRHVIPEDLLDSVRLVYNEFCPCQMPDPQVIHDESPLIQAMDNLELIDDEEHQDVFTTGPELNKTLGEKESPTSSFSFQSGLKLLVGNKFQIKGRERRVNRASFTIQHCTISFDMEHQPTDEDFFWVKARLSPIGEKNPQAWATAAQEQDPGARLAFRIYRQDENGFEIWSTYAANDSWETICQANSLVDKFEGSNFIELCTKPRRYIYIDDRYTGLKREYPELIPFVGGAYTDDNMNVIPAKSSRRGEKHTKPRKRRLEDADPRAHKRARGPGEEGLELKD</sequence>
<dbReference type="RefSeq" id="XP_040684761.1">
    <property type="nucleotide sequence ID" value="XM_040838648.1"/>
</dbReference>
<dbReference type="STRING" id="1073089.A0A1L9R855"/>
<proteinExistence type="predicted"/>
<accession>A0A1L9R855</accession>
<evidence type="ECO:0000256" key="1">
    <source>
        <dbReference type="SAM" id="MobiDB-lite"/>
    </source>
</evidence>
<reference evidence="3" key="1">
    <citation type="journal article" date="2017" name="Genome Biol.">
        <title>Comparative genomics reveals high biological diversity and specific adaptations in the industrially and medically important fungal genus Aspergillus.</title>
        <authorList>
            <person name="de Vries R.P."/>
            <person name="Riley R."/>
            <person name="Wiebenga A."/>
            <person name="Aguilar-Osorio G."/>
            <person name="Amillis S."/>
            <person name="Uchima C.A."/>
            <person name="Anderluh G."/>
            <person name="Asadollahi M."/>
            <person name="Askin M."/>
            <person name="Barry K."/>
            <person name="Battaglia E."/>
            <person name="Bayram O."/>
            <person name="Benocci T."/>
            <person name="Braus-Stromeyer S.A."/>
            <person name="Caldana C."/>
            <person name="Canovas D."/>
            <person name="Cerqueira G.C."/>
            <person name="Chen F."/>
            <person name="Chen W."/>
            <person name="Choi C."/>
            <person name="Clum A."/>
            <person name="Dos Santos R.A."/>
            <person name="Damasio A.R."/>
            <person name="Diallinas G."/>
            <person name="Emri T."/>
            <person name="Fekete E."/>
            <person name="Flipphi M."/>
            <person name="Freyberg S."/>
            <person name="Gallo A."/>
            <person name="Gournas C."/>
            <person name="Habgood R."/>
            <person name="Hainaut M."/>
            <person name="Harispe M.L."/>
            <person name="Henrissat B."/>
            <person name="Hilden K.S."/>
            <person name="Hope R."/>
            <person name="Hossain A."/>
            <person name="Karabika E."/>
            <person name="Karaffa L."/>
            <person name="Karanyi Z."/>
            <person name="Krasevec N."/>
            <person name="Kuo A."/>
            <person name="Kusch H."/>
            <person name="LaButti K."/>
            <person name="Lagendijk E.L."/>
            <person name="Lapidus A."/>
            <person name="Levasseur A."/>
            <person name="Lindquist E."/>
            <person name="Lipzen A."/>
            <person name="Logrieco A.F."/>
            <person name="MacCabe A."/>
            <person name="Maekelae M.R."/>
            <person name="Malavazi I."/>
            <person name="Melin P."/>
            <person name="Meyer V."/>
            <person name="Mielnichuk N."/>
            <person name="Miskei M."/>
            <person name="Molnar A.P."/>
            <person name="Mule G."/>
            <person name="Ngan C.Y."/>
            <person name="Orejas M."/>
            <person name="Orosz E."/>
            <person name="Ouedraogo J.P."/>
            <person name="Overkamp K.M."/>
            <person name="Park H.-S."/>
            <person name="Perrone G."/>
            <person name="Piumi F."/>
            <person name="Punt P.J."/>
            <person name="Ram A.F."/>
            <person name="Ramon A."/>
            <person name="Rauscher S."/>
            <person name="Record E."/>
            <person name="Riano-Pachon D.M."/>
            <person name="Robert V."/>
            <person name="Roehrig J."/>
            <person name="Ruller R."/>
            <person name="Salamov A."/>
            <person name="Salih N.S."/>
            <person name="Samson R.A."/>
            <person name="Sandor E."/>
            <person name="Sanguinetti M."/>
            <person name="Schuetze T."/>
            <person name="Sepcic K."/>
            <person name="Shelest E."/>
            <person name="Sherlock G."/>
            <person name="Sophianopoulou V."/>
            <person name="Squina F.M."/>
            <person name="Sun H."/>
            <person name="Susca A."/>
            <person name="Todd R.B."/>
            <person name="Tsang A."/>
            <person name="Unkles S.E."/>
            <person name="van de Wiele N."/>
            <person name="van Rossen-Uffink D."/>
            <person name="Oliveira J.V."/>
            <person name="Vesth T.C."/>
            <person name="Visser J."/>
            <person name="Yu J.-H."/>
            <person name="Zhou M."/>
            <person name="Andersen M.R."/>
            <person name="Archer D.B."/>
            <person name="Baker S.E."/>
            <person name="Benoit I."/>
            <person name="Brakhage A.A."/>
            <person name="Braus G.H."/>
            <person name="Fischer R."/>
            <person name="Frisvad J.C."/>
            <person name="Goldman G.H."/>
            <person name="Houbraken J."/>
            <person name="Oakley B."/>
            <person name="Pocsi I."/>
            <person name="Scazzocchio C."/>
            <person name="Seiboth B."/>
            <person name="vanKuyk P.A."/>
            <person name="Wortman J."/>
            <person name="Dyer P.S."/>
            <person name="Grigoriev I.V."/>
        </authorList>
    </citation>
    <scope>NUCLEOTIDE SEQUENCE [LARGE SCALE GENOMIC DNA]</scope>
    <source>
        <strain evidence="3">DTO 134E9</strain>
    </source>
</reference>
<dbReference type="Proteomes" id="UP000184383">
    <property type="component" value="Unassembled WGS sequence"/>
</dbReference>
<keyword evidence="3" id="KW-1185">Reference proteome</keyword>
<feature type="compositionally biased region" description="Basic residues" evidence="1">
    <location>
        <begin position="819"/>
        <end position="832"/>
    </location>
</feature>
<protein>
    <submittedName>
        <fullName evidence="2">Uncharacterized protein</fullName>
    </submittedName>
</protein>
<dbReference type="OrthoDB" id="4483660at2759"/>